<accession>A0A4Q0I5J0</accession>
<keyword evidence="1" id="KW-1133">Transmembrane helix</keyword>
<name>A0A4Q0I5J0_9FIRM</name>
<protein>
    <submittedName>
        <fullName evidence="2">Uncharacterized protein</fullName>
    </submittedName>
</protein>
<comment type="caution">
    <text evidence="2">The sequence shown here is derived from an EMBL/GenBank/DDBJ whole genome shotgun (WGS) entry which is preliminary data.</text>
</comment>
<sequence length="67" mass="7465">MNFVLTLCLGMLIGLLIGVIAGTIGAIMGLRVLHVMKMKKIQDKKKSEVNIAYRDINFLNSKFKDVV</sequence>
<keyword evidence="3" id="KW-1185">Reference proteome</keyword>
<evidence type="ECO:0000313" key="2">
    <source>
        <dbReference type="EMBL" id="RXE59586.1"/>
    </source>
</evidence>
<reference evidence="3" key="1">
    <citation type="submission" date="2018-11" db="EMBL/GenBank/DDBJ databases">
        <title>Genome sequencing of a novel mesophilic and cellulolytic organism within the genus Hungateiclostridium.</title>
        <authorList>
            <person name="Rettenmaier R."/>
            <person name="Liebl W."/>
            <person name="Zverlov V."/>
        </authorList>
    </citation>
    <scope>NUCLEOTIDE SEQUENCE [LARGE SCALE GENOMIC DNA]</scope>
    <source>
        <strain evidence="3">N2K1</strain>
    </source>
</reference>
<dbReference type="AlphaFoldDB" id="A0A4Q0I5J0"/>
<keyword evidence="1" id="KW-0812">Transmembrane</keyword>
<gene>
    <name evidence="2" type="ORF">EFD62_06450</name>
</gene>
<keyword evidence="1" id="KW-0472">Membrane</keyword>
<dbReference type="EMBL" id="RLII01000005">
    <property type="protein sequence ID" value="RXE59586.1"/>
    <property type="molecule type" value="Genomic_DNA"/>
</dbReference>
<evidence type="ECO:0000313" key="3">
    <source>
        <dbReference type="Proteomes" id="UP000289166"/>
    </source>
</evidence>
<dbReference type="Proteomes" id="UP000289166">
    <property type="component" value="Unassembled WGS sequence"/>
</dbReference>
<feature type="transmembrane region" description="Helical" evidence="1">
    <location>
        <begin position="12"/>
        <end position="36"/>
    </location>
</feature>
<dbReference type="RefSeq" id="WP_069194146.1">
    <property type="nucleotide sequence ID" value="NZ_RLII01000005.1"/>
</dbReference>
<proteinExistence type="predicted"/>
<evidence type="ECO:0000256" key="1">
    <source>
        <dbReference type="SAM" id="Phobius"/>
    </source>
</evidence>
<organism evidence="2 3">
    <name type="scientific">Acetivibrio mesophilus</name>
    <dbReference type="NCBI Taxonomy" id="2487273"/>
    <lineage>
        <taxon>Bacteria</taxon>
        <taxon>Bacillati</taxon>
        <taxon>Bacillota</taxon>
        <taxon>Clostridia</taxon>
        <taxon>Eubacteriales</taxon>
        <taxon>Oscillospiraceae</taxon>
        <taxon>Acetivibrio</taxon>
    </lineage>
</organism>